<reference evidence="2 3" key="1">
    <citation type="submission" date="2019-09" db="EMBL/GenBank/DDBJ databases">
        <title>Mumia zhuanghuii sp. nov. isolated from the intestinal contents of plateau pika (Ochotona curzoniae) in the Qinghai-Tibet plateau of China.</title>
        <authorList>
            <person name="Tian Z."/>
        </authorList>
    </citation>
    <scope>NUCLEOTIDE SEQUENCE [LARGE SCALE GENOMIC DNA]</scope>
    <source>
        <strain evidence="3">350</strain>
    </source>
</reference>
<comment type="caution">
    <text evidence="2">The sequence shown here is derived from an EMBL/GenBank/DDBJ whole genome shotgun (WGS) entry which is preliminary data.</text>
</comment>
<dbReference type="RefSeq" id="WP_149770437.1">
    <property type="nucleotide sequence ID" value="NZ_VDFQ02000004.1"/>
</dbReference>
<keyword evidence="1" id="KW-1133">Transmembrane helix</keyword>
<feature type="transmembrane region" description="Helical" evidence="1">
    <location>
        <begin position="130"/>
        <end position="152"/>
    </location>
</feature>
<dbReference type="Proteomes" id="UP000307768">
    <property type="component" value="Unassembled WGS sequence"/>
</dbReference>
<evidence type="ECO:0008006" key="4">
    <source>
        <dbReference type="Google" id="ProtNLM"/>
    </source>
</evidence>
<evidence type="ECO:0000313" key="2">
    <source>
        <dbReference type="EMBL" id="KAA1422486.1"/>
    </source>
</evidence>
<keyword evidence="1" id="KW-0472">Membrane</keyword>
<feature type="transmembrane region" description="Helical" evidence="1">
    <location>
        <begin position="46"/>
        <end position="67"/>
    </location>
</feature>
<keyword evidence="1" id="KW-0812">Transmembrane</keyword>
<dbReference type="EMBL" id="VDFQ02000004">
    <property type="protein sequence ID" value="KAA1422486.1"/>
    <property type="molecule type" value="Genomic_DNA"/>
</dbReference>
<evidence type="ECO:0000256" key="1">
    <source>
        <dbReference type="SAM" id="Phobius"/>
    </source>
</evidence>
<dbReference type="AlphaFoldDB" id="A0A5Q6RWQ6"/>
<protein>
    <recommendedName>
        <fullName evidence="4">GAP family protein</fullName>
    </recommendedName>
</protein>
<evidence type="ECO:0000313" key="3">
    <source>
        <dbReference type="Proteomes" id="UP000307768"/>
    </source>
</evidence>
<name>A0A5Q6RWQ6_9ACTN</name>
<gene>
    <name evidence="2" type="ORF">FE697_015240</name>
</gene>
<sequence>MLHAAVLVVGTLVSLVLLGLATGFSPTLIALQVAVLARSPGSLRRGLIVAGGVATGALILTLLLQVTNPDAWERLFSGRVRSLLLQRAFDLTAGVLFVIAGLWVLRNRHATVDHTAVRTASRLLDRPRSLFGFSAANTVIGVSAAASAYLVVRLAREASSAGILQVLVYVGFAMAAALPYLLMAWGTERFPILSRAVDRMTGWIRSRSWRTVGGVLLVAVGGLLVVASLTRYFGRG</sequence>
<proteinExistence type="predicted"/>
<feature type="transmembrane region" description="Helical" evidence="1">
    <location>
        <begin position="212"/>
        <end position="233"/>
    </location>
</feature>
<accession>A0A5Q6RWQ6</accession>
<dbReference type="OrthoDB" id="3829231at2"/>
<feature type="transmembrane region" description="Helical" evidence="1">
    <location>
        <begin position="164"/>
        <end position="185"/>
    </location>
</feature>
<organism evidence="2 3">
    <name type="scientific">Mumia zhuanghuii</name>
    <dbReference type="NCBI Taxonomy" id="2585211"/>
    <lineage>
        <taxon>Bacteria</taxon>
        <taxon>Bacillati</taxon>
        <taxon>Actinomycetota</taxon>
        <taxon>Actinomycetes</taxon>
        <taxon>Propionibacteriales</taxon>
        <taxon>Nocardioidaceae</taxon>
        <taxon>Mumia</taxon>
    </lineage>
</organism>
<feature type="transmembrane region" description="Helical" evidence="1">
    <location>
        <begin position="88"/>
        <end position="105"/>
    </location>
</feature>